<dbReference type="AlphaFoldDB" id="A0A3R7WKY5"/>
<keyword evidence="7 10" id="KW-1133">Transmembrane helix</keyword>
<evidence type="ECO:0000256" key="6">
    <source>
        <dbReference type="ARBA" id="ARBA00022824"/>
    </source>
</evidence>
<dbReference type="Pfam" id="PF09756">
    <property type="entry name" value="DDRGK"/>
    <property type="match status" value="1"/>
</dbReference>
<dbReference type="GO" id="GO:0044389">
    <property type="term" value="F:ubiquitin-like protein ligase binding"/>
    <property type="evidence" value="ECO:0007669"/>
    <property type="project" value="TreeGrafter"/>
</dbReference>
<evidence type="ECO:0000256" key="2">
    <source>
        <dbReference type="ARBA" id="ARBA00009829"/>
    </source>
</evidence>
<proteinExistence type="inferred from homology"/>
<keyword evidence="4 10" id="KW-0812">Transmembrane</keyword>
<feature type="transmembrane region" description="Helical" evidence="10">
    <location>
        <begin position="6"/>
        <end position="26"/>
    </location>
</feature>
<organism evidence="11 12">
    <name type="scientific">Aphanomyces astaci</name>
    <name type="common">Crayfish plague agent</name>
    <dbReference type="NCBI Taxonomy" id="112090"/>
    <lineage>
        <taxon>Eukaryota</taxon>
        <taxon>Sar</taxon>
        <taxon>Stramenopiles</taxon>
        <taxon>Oomycota</taxon>
        <taxon>Saprolegniomycetes</taxon>
        <taxon>Saprolegniales</taxon>
        <taxon>Verrucalvaceae</taxon>
        <taxon>Aphanomyces</taxon>
    </lineage>
</organism>
<protein>
    <recommendedName>
        <fullName evidence="3">DDRGK domain-containing protein 1</fullName>
    </recommendedName>
</protein>
<comment type="caution">
    <text evidence="11">The sequence shown here is derived from an EMBL/GenBank/DDBJ whole genome shotgun (WGS) entry which is preliminary data.</text>
</comment>
<keyword evidence="12" id="KW-1185">Reference proteome</keyword>
<dbReference type="SUPFAM" id="SSF46785">
    <property type="entry name" value="Winged helix' DNA-binding domain"/>
    <property type="match status" value="1"/>
</dbReference>
<dbReference type="Proteomes" id="UP000284702">
    <property type="component" value="Unassembled WGS sequence"/>
</dbReference>
<evidence type="ECO:0000256" key="1">
    <source>
        <dbReference type="ARBA" id="ARBA00004389"/>
    </source>
</evidence>
<evidence type="ECO:0000256" key="10">
    <source>
        <dbReference type="SAM" id="Phobius"/>
    </source>
</evidence>
<feature type="region of interest" description="Disordered" evidence="9">
    <location>
        <begin position="37"/>
        <end position="58"/>
    </location>
</feature>
<reference evidence="11" key="1">
    <citation type="submission" date="2018-07" db="EMBL/GenBank/DDBJ databases">
        <title>Annotation of Aphanomyces astaci genome assembly.</title>
        <authorList>
            <person name="Studholme D.J."/>
        </authorList>
    </citation>
    <scope>NUCLEOTIDE SEQUENCE [LARGE SCALE GENOMIC DNA]</scope>
    <source>
        <strain evidence="11">Pc</strain>
    </source>
</reference>
<dbReference type="PANTHER" id="PTHR48176">
    <property type="entry name" value="DDRGK DOMAIN-CONTAINING PROTEIN 1"/>
    <property type="match status" value="1"/>
</dbReference>
<dbReference type="PANTHER" id="PTHR48176:SF1">
    <property type="entry name" value="DDRGK DOMAIN-CONTAINING PROTEIN 1"/>
    <property type="match status" value="1"/>
</dbReference>
<dbReference type="GO" id="GO:0005789">
    <property type="term" value="C:endoplasmic reticulum membrane"/>
    <property type="evidence" value="ECO:0007669"/>
    <property type="project" value="UniProtKB-SubCell"/>
</dbReference>
<dbReference type="FunFam" id="1.10.10.10:FF:000143">
    <property type="entry name" value="DDRGK domain-containing protein 1"/>
    <property type="match status" value="1"/>
</dbReference>
<gene>
    <name evidence="11" type="ORF">B5M09_000554</name>
</gene>
<dbReference type="Gene3D" id="1.10.10.10">
    <property type="entry name" value="Winged helix-like DNA-binding domain superfamily/Winged helix DNA-binding domain"/>
    <property type="match status" value="1"/>
</dbReference>
<evidence type="ECO:0000313" key="12">
    <source>
        <dbReference type="Proteomes" id="UP000284702"/>
    </source>
</evidence>
<evidence type="ECO:0000256" key="5">
    <source>
        <dbReference type="ARBA" id="ARBA00022786"/>
    </source>
</evidence>
<keyword evidence="8 10" id="KW-0472">Membrane</keyword>
<name>A0A3R7WKY5_APHAT</name>
<evidence type="ECO:0000256" key="7">
    <source>
        <dbReference type="ARBA" id="ARBA00022989"/>
    </source>
</evidence>
<accession>A0A3R7WKY5</accession>
<evidence type="ECO:0000313" key="11">
    <source>
        <dbReference type="EMBL" id="RQM29541.1"/>
    </source>
</evidence>
<dbReference type="InterPro" id="IPR036390">
    <property type="entry name" value="WH_DNA-bd_sf"/>
</dbReference>
<evidence type="ECO:0000256" key="9">
    <source>
        <dbReference type="SAM" id="MobiDB-lite"/>
    </source>
</evidence>
<evidence type="ECO:0000256" key="3">
    <source>
        <dbReference type="ARBA" id="ARBA00018218"/>
    </source>
</evidence>
<evidence type="ECO:0000256" key="8">
    <source>
        <dbReference type="ARBA" id="ARBA00023136"/>
    </source>
</evidence>
<evidence type="ECO:0000256" key="4">
    <source>
        <dbReference type="ARBA" id="ARBA00022692"/>
    </source>
</evidence>
<dbReference type="InterPro" id="IPR050899">
    <property type="entry name" value="DDRGK_domain-containing"/>
</dbReference>
<keyword evidence="6" id="KW-0256">Endoplasmic reticulum</keyword>
<comment type="subcellular location">
    <subcellularLocation>
        <location evidence="1">Endoplasmic reticulum membrane</location>
        <topology evidence="1">Single-pass membrane protein</topology>
    </subcellularLocation>
</comment>
<sequence>MNTDVILLIIAVAGLLVTFATTLYLVGYFRSASSSSVEEKDPRQAVAGGMPRNNNRGGLRALRHRRQGAAVVNENAEHRAQAVEVHDGADNDVEEATRYIPPICHLHRHVDNIIVDRVVGTSRKAMQKELKRQEREQLRKAHRKRMEAADADDAAREADLEAMRLRQEAEDQVEFDKWRALISVEDAGVDADVVDGSVDGSNLLLQAFVEYIESHKVVVLEDVAAEFGLRTEDARDRVAALVASGRLSGLLDDRGKFVSISDHEMNAVAAYIRTQGRLTLHDLGRECNRLVRFD</sequence>
<comment type="similarity">
    <text evidence="2">Belongs to the DDRGK1 family.</text>
</comment>
<keyword evidence="5" id="KW-0833">Ubl conjugation pathway</keyword>
<dbReference type="SMART" id="SM01128">
    <property type="entry name" value="DDRGK"/>
    <property type="match status" value="1"/>
</dbReference>
<dbReference type="InterPro" id="IPR019153">
    <property type="entry name" value="DDRGK_dom-contain"/>
</dbReference>
<dbReference type="EMBL" id="MZMZ02001291">
    <property type="protein sequence ID" value="RQM29541.1"/>
    <property type="molecule type" value="Genomic_DNA"/>
</dbReference>
<dbReference type="VEuPathDB" id="FungiDB:H257_13546"/>
<dbReference type="InterPro" id="IPR036388">
    <property type="entry name" value="WH-like_DNA-bd_sf"/>
</dbReference>